<dbReference type="InParanoid" id="A0A059BZX6"/>
<dbReference type="Pfam" id="PF00098">
    <property type="entry name" value="zf-CCHC"/>
    <property type="match status" value="1"/>
</dbReference>
<dbReference type="InterPro" id="IPR014876">
    <property type="entry name" value="DEK_C"/>
</dbReference>
<keyword evidence="1" id="KW-0862">Zinc</keyword>
<protein>
    <submittedName>
        <fullName evidence="5">Uncharacterized protein</fullName>
    </submittedName>
</protein>
<dbReference type="STRING" id="71139.A0A059BZX6"/>
<dbReference type="SMART" id="SM00343">
    <property type="entry name" value="ZnF_C2HC"/>
    <property type="match status" value="1"/>
</dbReference>
<keyword evidence="1" id="KW-0479">Metal-binding</keyword>
<dbReference type="InterPro" id="IPR036875">
    <property type="entry name" value="Znf_CCHC_sf"/>
</dbReference>
<dbReference type="Pfam" id="PF02229">
    <property type="entry name" value="PC4"/>
    <property type="match status" value="1"/>
</dbReference>
<feature type="compositionally biased region" description="Polar residues" evidence="2">
    <location>
        <begin position="407"/>
        <end position="416"/>
    </location>
</feature>
<dbReference type="EMBL" id="KK198757">
    <property type="protein sequence ID" value="KCW71491.1"/>
    <property type="molecule type" value="Genomic_DNA"/>
</dbReference>
<dbReference type="PROSITE" id="PS51998">
    <property type="entry name" value="DEK_C"/>
    <property type="match status" value="1"/>
</dbReference>
<evidence type="ECO:0000259" key="4">
    <source>
        <dbReference type="PROSITE" id="PS51998"/>
    </source>
</evidence>
<sequence length="474" mass="53664">METRRKIEETVMAILRRADMEAMTEFKLRSEASEKLGFDLSDIDSKKLVRSVLESFLLSDAAGEDGGKGGGSDVRGEVDGVAAEAPAREVKKELGESGERLICELSDRRYVTIQDYKGTNRVSMKDYHVKDGKHFPSAKGIILTKDQWSALRSSLPTIEEAIKKLESKLRPQTIDVAIDAVPNSMATLVQGLVPIEINRFDGKNYHHWAQQMEFFLKQLNIAYVLTDPHPVANLIPEASGGEIAQAKAAEQKWMNDDYICRRNILSSLSDDLFYKYSQNTHSAKDLWEKLRLVYLHEEYGTKRLQVKRYIEYEMVHGKSVVEQVQELNSLADSIVAAGISVDENFHVSVIISKLPPSWKDFCLKLMHYEHLSFQVLMNHLRVEEELQNQYRSKEPPGIQLSGKVRSSDNNIRNSGKSPKMRESETVGKPVVCYNCGKKGHISRHCRSRKSDKEANLIIEPENLTLPTQTDVGHC</sequence>
<feature type="domain" description="CCHC-type" evidence="3">
    <location>
        <begin position="432"/>
        <end position="447"/>
    </location>
</feature>
<dbReference type="SUPFAM" id="SSF54447">
    <property type="entry name" value="ssDNA-binding transcriptional regulator domain"/>
    <property type="match status" value="1"/>
</dbReference>
<organism evidence="5">
    <name type="scientific">Eucalyptus grandis</name>
    <name type="common">Flooded gum</name>
    <dbReference type="NCBI Taxonomy" id="71139"/>
    <lineage>
        <taxon>Eukaryota</taxon>
        <taxon>Viridiplantae</taxon>
        <taxon>Streptophyta</taxon>
        <taxon>Embryophyta</taxon>
        <taxon>Tracheophyta</taxon>
        <taxon>Spermatophyta</taxon>
        <taxon>Magnoliopsida</taxon>
        <taxon>eudicotyledons</taxon>
        <taxon>Gunneridae</taxon>
        <taxon>Pentapetalae</taxon>
        <taxon>rosids</taxon>
        <taxon>malvids</taxon>
        <taxon>Myrtales</taxon>
        <taxon>Myrtaceae</taxon>
        <taxon>Myrtoideae</taxon>
        <taxon>Eucalypteae</taxon>
        <taxon>Eucalyptus</taxon>
    </lineage>
</organism>
<dbReference type="InterPro" id="IPR009044">
    <property type="entry name" value="ssDNA-bd_transcriptional_reg"/>
</dbReference>
<evidence type="ECO:0000256" key="2">
    <source>
        <dbReference type="SAM" id="MobiDB-lite"/>
    </source>
</evidence>
<dbReference type="PANTHER" id="PTHR47592">
    <property type="entry name" value="PBF68 PROTEIN"/>
    <property type="match status" value="1"/>
</dbReference>
<gene>
    <name evidence="5" type="ORF">EUGRSUZ_E00048</name>
</gene>
<reference evidence="5" key="1">
    <citation type="submission" date="2013-07" db="EMBL/GenBank/DDBJ databases">
        <title>The genome of Eucalyptus grandis.</title>
        <authorList>
            <person name="Schmutz J."/>
            <person name="Hayes R."/>
            <person name="Myburg A."/>
            <person name="Tuskan G."/>
            <person name="Grattapaglia D."/>
            <person name="Rokhsar D.S."/>
        </authorList>
    </citation>
    <scope>NUCLEOTIDE SEQUENCE</scope>
    <source>
        <tissue evidence="5">Leaf extractions</tissue>
    </source>
</reference>
<dbReference type="SUPFAM" id="SSF57756">
    <property type="entry name" value="Retrovirus zinc finger-like domains"/>
    <property type="match status" value="1"/>
</dbReference>
<accession>A0A059BZX6</accession>
<dbReference type="PANTHER" id="PTHR47592:SF6">
    <property type="entry name" value="PBF68 PROTEIN"/>
    <property type="match status" value="1"/>
</dbReference>
<name>A0A059BZX6_EUCGR</name>
<dbReference type="GO" id="GO:0003677">
    <property type="term" value="F:DNA binding"/>
    <property type="evidence" value="ECO:0007669"/>
    <property type="project" value="InterPro"/>
</dbReference>
<evidence type="ECO:0000313" key="5">
    <source>
        <dbReference type="EMBL" id="KCW71491.1"/>
    </source>
</evidence>
<feature type="region of interest" description="Disordered" evidence="2">
    <location>
        <begin position="391"/>
        <end position="423"/>
    </location>
</feature>
<evidence type="ECO:0000259" key="3">
    <source>
        <dbReference type="PROSITE" id="PS50158"/>
    </source>
</evidence>
<dbReference type="PROSITE" id="PS50158">
    <property type="entry name" value="ZF_CCHC"/>
    <property type="match status" value="1"/>
</dbReference>
<dbReference type="Pfam" id="PF08766">
    <property type="entry name" value="DEK_C"/>
    <property type="match status" value="1"/>
</dbReference>
<dbReference type="OMA" id="KNYHCWA"/>
<dbReference type="eggNOG" id="ENOG502S012">
    <property type="taxonomic scope" value="Eukaryota"/>
</dbReference>
<dbReference type="Gene3D" id="4.10.60.10">
    <property type="entry name" value="Zinc finger, CCHC-type"/>
    <property type="match status" value="1"/>
</dbReference>
<dbReference type="FunCoup" id="A0A059BZX6">
    <property type="interactions" value="517"/>
</dbReference>
<dbReference type="InterPro" id="IPR001878">
    <property type="entry name" value="Znf_CCHC"/>
</dbReference>
<dbReference type="GO" id="GO:0008270">
    <property type="term" value="F:zinc ion binding"/>
    <property type="evidence" value="ECO:0007669"/>
    <property type="project" value="UniProtKB-KW"/>
</dbReference>
<dbReference type="KEGG" id="egr:104443357"/>
<dbReference type="Gene3D" id="2.30.31.10">
    <property type="entry name" value="Transcriptional Coactivator Pc4, Chain A"/>
    <property type="match status" value="1"/>
</dbReference>
<keyword evidence="1" id="KW-0863">Zinc-finger</keyword>
<dbReference type="AlphaFoldDB" id="A0A059BZX6"/>
<dbReference type="Gramene" id="KCW71491">
    <property type="protein sequence ID" value="KCW71491"/>
    <property type="gene ID" value="EUGRSUZ_E00048"/>
</dbReference>
<dbReference type="Pfam" id="PF14223">
    <property type="entry name" value="Retrotran_gag_2"/>
    <property type="match status" value="1"/>
</dbReference>
<evidence type="ECO:0000256" key="1">
    <source>
        <dbReference type="PROSITE-ProRule" id="PRU00047"/>
    </source>
</evidence>
<dbReference type="InterPro" id="IPR003173">
    <property type="entry name" value="PC4_C"/>
</dbReference>
<proteinExistence type="predicted"/>
<dbReference type="GO" id="GO:0006355">
    <property type="term" value="P:regulation of DNA-templated transcription"/>
    <property type="evidence" value="ECO:0007669"/>
    <property type="project" value="InterPro"/>
</dbReference>
<feature type="domain" description="DEK-C" evidence="4">
    <location>
        <begin position="1"/>
        <end position="58"/>
    </location>
</feature>
<dbReference type="OrthoDB" id="2505440at2759"/>